<dbReference type="Proteomes" id="UP001596058">
    <property type="component" value="Unassembled WGS sequence"/>
</dbReference>
<evidence type="ECO:0000256" key="2">
    <source>
        <dbReference type="SAM" id="SignalP"/>
    </source>
</evidence>
<comment type="caution">
    <text evidence="3">The sequence shown here is derived from an EMBL/GenBank/DDBJ whole genome shotgun (WGS) entry which is preliminary data.</text>
</comment>
<evidence type="ECO:0008006" key="5">
    <source>
        <dbReference type="Google" id="ProtNLM"/>
    </source>
</evidence>
<protein>
    <recommendedName>
        <fullName evidence="5">Lipoprotein</fullName>
    </recommendedName>
</protein>
<evidence type="ECO:0000313" key="4">
    <source>
        <dbReference type="Proteomes" id="UP001596058"/>
    </source>
</evidence>
<keyword evidence="2" id="KW-0732">Signal</keyword>
<keyword evidence="4" id="KW-1185">Reference proteome</keyword>
<dbReference type="RefSeq" id="WP_379517352.1">
    <property type="nucleotide sequence ID" value="NZ_JBHSPA010000031.1"/>
</dbReference>
<reference evidence="4" key="1">
    <citation type="journal article" date="2019" name="Int. J. Syst. Evol. Microbiol.">
        <title>The Global Catalogue of Microorganisms (GCM) 10K type strain sequencing project: providing services to taxonomists for standard genome sequencing and annotation.</title>
        <authorList>
            <consortium name="The Broad Institute Genomics Platform"/>
            <consortium name="The Broad Institute Genome Sequencing Center for Infectious Disease"/>
            <person name="Wu L."/>
            <person name="Ma J."/>
        </authorList>
    </citation>
    <scope>NUCLEOTIDE SEQUENCE [LARGE SCALE GENOMIC DNA]</scope>
    <source>
        <strain evidence="4">CCUG 53903</strain>
    </source>
</reference>
<gene>
    <name evidence="3" type="ORF">ACFPZ3_28655</name>
</gene>
<proteinExistence type="predicted"/>
<name>A0ABW1CQ40_9ACTN</name>
<feature type="compositionally biased region" description="Pro residues" evidence="1">
    <location>
        <begin position="42"/>
        <end position="57"/>
    </location>
</feature>
<evidence type="ECO:0000313" key="3">
    <source>
        <dbReference type="EMBL" id="MFC5827851.1"/>
    </source>
</evidence>
<feature type="chain" id="PRO_5047029202" description="Lipoprotein" evidence="2">
    <location>
        <begin position="21"/>
        <end position="158"/>
    </location>
</feature>
<evidence type="ECO:0000256" key="1">
    <source>
        <dbReference type="SAM" id="MobiDB-lite"/>
    </source>
</evidence>
<feature type="signal peptide" evidence="2">
    <location>
        <begin position="1"/>
        <end position="20"/>
    </location>
</feature>
<accession>A0ABW1CQ40</accession>
<feature type="region of interest" description="Disordered" evidence="1">
    <location>
        <begin position="30"/>
        <end position="57"/>
    </location>
</feature>
<organism evidence="3 4">
    <name type="scientific">Nonomuraea insulae</name>
    <dbReference type="NCBI Taxonomy" id="1616787"/>
    <lineage>
        <taxon>Bacteria</taxon>
        <taxon>Bacillati</taxon>
        <taxon>Actinomycetota</taxon>
        <taxon>Actinomycetes</taxon>
        <taxon>Streptosporangiales</taxon>
        <taxon>Streptosporangiaceae</taxon>
        <taxon>Nonomuraea</taxon>
    </lineage>
</organism>
<dbReference type="EMBL" id="JBHSPA010000031">
    <property type="protein sequence ID" value="MFC5827851.1"/>
    <property type="molecule type" value="Genomic_DNA"/>
</dbReference>
<sequence length="158" mass="16424">MNLLRIIVASCLTLVGVSLAALTILTPASSGTTTPHRHHAPPAEPPPAEPLPGPPPAESLPVAGLDVILAAIGCERPAVQVEAAELHEVSCRLAAGRYTVMTFTTRAGEDAWLGEAESYGGTYLVGDGWAVVAASNLLSGLLPRLGGRIEGRIEDHRH</sequence>